<dbReference type="AlphaFoldDB" id="A0A146KPI3"/>
<protein>
    <submittedName>
        <fullName evidence="2">Uncharacterized protein</fullName>
    </submittedName>
</protein>
<name>A0A146KPI3_LYGHE</name>
<accession>A0A146KPI3</accession>
<proteinExistence type="predicted"/>
<gene>
    <name evidence="2" type="ORF">g.7292</name>
</gene>
<feature type="region of interest" description="Disordered" evidence="1">
    <location>
        <begin position="1"/>
        <end position="30"/>
    </location>
</feature>
<evidence type="ECO:0000256" key="1">
    <source>
        <dbReference type="SAM" id="MobiDB-lite"/>
    </source>
</evidence>
<reference evidence="2" key="1">
    <citation type="journal article" date="2016" name="Gigascience">
        <title>De novo construction of an expanded transcriptome assembly for the western tarnished plant bug, Lygus hesperus.</title>
        <authorList>
            <person name="Tassone E.E."/>
            <person name="Geib S.M."/>
            <person name="Hall B."/>
            <person name="Fabrick J.A."/>
            <person name="Brent C.S."/>
            <person name="Hull J.J."/>
        </authorList>
    </citation>
    <scope>NUCLEOTIDE SEQUENCE</scope>
</reference>
<dbReference type="EMBL" id="GDHC01020301">
    <property type="protein sequence ID" value="JAP98327.1"/>
    <property type="molecule type" value="Transcribed_RNA"/>
</dbReference>
<feature type="compositionally biased region" description="Polar residues" evidence="1">
    <location>
        <begin position="16"/>
        <end position="30"/>
    </location>
</feature>
<feature type="non-terminal residue" evidence="2">
    <location>
        <position position="1"/>
    </location>
</feature>
<evidence type="ECO:0000313" key="2">
    <source>
        <dbReference type="EMBL" id="JAP98327.1"/>
    </source>
</evidence>
<organism evidence="2">
    <name type="scientific">Lygus hesperus</name>
    <name type="common">Western plant bug</name>
    <dbReference type="NCBI Taxonomy" id="30085"/>
    <lineage>
        <taxon>Eukaryota</taxon>
        <taxon>Metazoa</taxon>
        <taxon>Ecdysozoa</taxon>
        <taxon>Arthropoda</taxon>
        <taxon>Hexapoda</taxon>
        <taxon>Insecta</taxon>
        <taxon>Pterygota</taxon>
        <taxon>Neoptera</taxon>
        <taxon>Paraneoptera</taxon>
        <taxon>Hemiptera</taxon>
        <taxon>Heteroptera</taxon>
        <taxon>Panheteroptera</taxon>
        <taxon>Cimicomorpha</taxon>
        <taxon>Miridae</taxon>
        <taxon>Mirini</taxon>
        <taxon>Lygus</taxon>
    </lineage>
</organism>
<sequence>LQQQQQPQPQPQPQQHTTNGPHGSMSPVKTSAESTVMDLLSVLKSQPNKVSALQRFEEWFFTTRPKLTPTLIRLLFEGVYQGNAIDSRVGLIQTCGDLNTSKVAAHVALRLVCRLLDIERNRDAHTYIQQFCSLPPTILQKMKLHIHVLSEYGSRQHAFKIVSVLLSAYDTNYFTLQFNACFGSTHSLSTVQKQNL</sequence>